<reference evidence="13" key="1">
    <citation type="submission" date="2016-11" db="UniProtKB">
        <authorList>
            <consortium name="WormBaseParasite"/>
        </authorList>
    </citation>
    <scope>IDENTIFICATION</scope>
</reference>
<comment type="catalytic activity">
    <reaction evidence="3">
        <text>N-terminal L-methionyl-L-tyrosyl-[protein] + acetyl-CoA = N-terminal N(alpha)-acetyl-L-methionyl-L-tyrosyl-[protein] + CoA + H(+)</text>
        <dbReference type="Rhea" id="RHEA:50532"/>
        <dbReference type="Rhea" id="RHEA-COMP:12717"/>
        <dbReference type="Rhea" id="RHEA-COMP:12718"/>
        <dbReference type="ChEBI" id="CHEBI:15378"/>
        <dbReference type="ChEBI" id="CHEBI:57287"/>
        <dbReference type="ChEBI" id="CHEBI:57288"/>
        <dbReference type="ChEBI" id="CHEBI:133384"/>
        <dbReference type="ChEBI" id="CHEBI:133385"/>
        <dbReference type="EC" id="2.3.1.258"/>
    </reaction>
</comment>
<dbReference type="CDD" id="cd04301">
    <property type="entry name" value="NAT_SF"/>
    <property type="match status" value="1"/>
</dbReference>
<dbReference type="InterPro" id="IPR016181">
    <property type="entry name" value="Acyl_CoA_acyltransferase"/>
</dbReference>
<dbReference type="Pfam" id="PF00583">
    <property type="entry name" value="Acetyltransf_1"/>
    <property type="match status" value="1"/>
</dbReference>
<evidence type="ECO:0000256" key="2">
    <source>
        <dbReference type="ARBA" id="ARBA00048251"/>
    </source>
</evidence>
<dbReference type="STRING" id="1561998.A0A1I7TC31"/>
<dbReference type="GO" id="GO:0031415">
    <property type="term" value="C:NatA complex"/>
    <property type="evidence" value="ECO:0007669"/>
    <property type="project" value="TreeGrafter"/>
</dbReference>
<dbReference type="GO" id="GO:0007064">
    <property type="term" value="P:mitotic sister chromatid cohesion"/>
    <property type="evidence" value="ECO:0007669"/>
    <property type="project" value="TreeGrafter"/>
</dbReference>
<dbReference type="PROSITE" id="PS51186">
    <property type="entry name" value="GNAT"/>
    <property type="match status" value="1"/>
</dbReference>
<sequence>MSSDQNPAPKSDPEPASLSIIVDSEENAIGQSSEGPSTSRIPPIVKEEPVKQVTEVKKRKIPEMEGFYSWELQKEYLKLKEGLELFSQFRNLFYGRFEKLEKADEPSGSAKKKTPNQDEDLLKAGARKSLTRAEFLRDVSSMNGVVLETVSDSNLAKFKEIVEAITPFKKDENFYNSVLESPDLVYMAVYNDAVVGAIYAEKRDDNVVFIKALGVLPAFKGKRIGQLLFGTVLAVVEKMKEILEIEMHVQAGNGSAIHLVQFMGFKKTWTRDPFYVSFPRDAFFYRKSNINQTVKTYS</sequence>
<dbReference type="SUPFAM" id="SSF55729">
    <property type="entry name" value="Acyl-CoA N-acyltransferases (Nat)"/>
    <property type="match status" value="1"/>
</dbReference>
<feature type="region of interest" description="Disordered" evidence="10">
    <location>
        <begin position="1"/>
        <end position="47"/>
    </location>
</feature>
<dbReference type="InterPro" id="IPR051556">
    <property type="entry name" value="N-term/lysine_N-AcTrnsfr"/>
</dbReference>
<dbReference type="EC" id="2.3.1.258" evidence="1"/>
<comment type="catalytic activity">
    <reaction evidence="7">
        <text>N-terminal L-methionyl-L-alanyl-[protein] + acetyl-CoA = N-terminal N(alpha)-acetyl-L-methionyl-L-alanyl-[protein] + CoA + H(+)</text>
        <dbReference type="Rhea" id="RHEA:50564"/>
        <dbReference type="Rhea" id="RHEA-COMP:12726"/>
        <dbReference type="Rhea" id="RHEA-COMP:12727"/>
        <dbReference type="ChEBI" id="CHEBI:15378"/>
        <dbReference type="ChEBI" id="CHEBI:57287"/>
        <dbReference type="ChEBI" id="CHEBI:57288"/>
        <dbReference type="ChEBI" id="CHEBI:133398"/>
        <dbReference type="ChEBI" id="CHEBI:133399"/>
        <dbReference type="EC" id="2.3.1.258"/>
    </reaction>
</comment>
<feature type="domain" description="N-acetyltransferase" evidence="11">
    <location>
        <begin position="145"/>
        <end position="290"/>
    </location>
</feature>
<evidence type="ECO:0000256" key="10">
    <source>
        <dbReference type="SAM" id="MobiDB-lite"/>
    </source>
</evidence>
<dbReference type="PANTHER" id="PTHR42919:SF20">
    <property type="entry name" value="GCN5-RELATED N-ACETYLTRANSFERASE 10, CHLOROPLASTIC"/>
    <property type="match status" value="1"/>
</dbReference>
<evidence type="ECO:0000256" key="1">
    <source>
        <dbReference type="ARBA" id="ARBA00039121"/>
    </source>
</evidence>
<evidence type="ECO:0000256" key="9">
    <source>
        <dbReference type="ARBA" id="ARBA00049454"/>
    </source>
</evidence>
<dbReference type="InterPro" id="IPR000182">
    <property type="entry name" value="GNAT_dom"/>
</dbReference>
<comment type="catalytic activity">
    <reaction evidence="8">
        <text>N-terminal L-methionyl-L-leucyl-[protein] + acetyl-CoA = N-terminal N(alpha)-acetyl-L-methionyl-L-leucyl-[protein] + CoA + H(+)</text>
        <dbReference type="Rhea" id="RHEA:50520"/>
        <dbReference type="Rhea" id="RHEA-COMP:12711"/>
        <dbReference type="Rhea" id="RHEA-COMP:12712"/>
        <dbReference type="ChEBI" id="CHEBI:15378"/>
        <dbReference type="ChEBI" id="CHEBI:57287"/>
        <dbReference type="ChEBI" id="CHEBI:57288"/>
        <dbReference type="ChEBI" id="CHEBI:133377"/>
        <dbReference type="ChEBI" id="CHEBI:133378"/>
        <dbReference type="EC" id="2.3.1.258"/>
    </reaction>
</comment>
<dbReference type="Gene3D" id="3.40.630.30">
    <property type="match status" value="1"/>
</dbReference>
<comment type="catalytic activity">
    <reaction evidence="5">
        <text>N-terminal L-methionyl-L-lysyl-[protein] + acetyl-CoA = N-terminal N(alpha)-acetyl-L-methionyl-L-lysyl-[protein] + CoA + H(+)</text>
        <dbReference type="Rhea" id="RHEA:50580"/>
        <dbReference type="Rhea" id="RHEA-COMP:12734"/>
        <dbReference type="Rhea" id="RHEA-COMP:12735"/>
        <dbReference type="ChEBI" id="CHEBI:15378"/>
        <dbReference type="ChEBI" id="CHEBI:57287"/>
        <dbReference type="ChEBI" id="CHEBI:57288"/>
        <dbReference type="ChEBI" id="CHEBI:133406"/>
        <dbReference type="ChEBI" id="CHEBI:133407"/>
        <dbReference type="EC" id="2.3.1.258"/>
    </reaction>
</comment>
<evidence type="ECO:0000256" key="3">
    <source>
        <dbReference type="ARBA" id="ARBA00048335"/>
    </source>
</evidence>
<evidence type="ECO:0000256" key="6">
    <source>
        <dbReference type="ARBA" id="ARBA00048799"/>
    </source>
</evidence>
<evidence type="ECO:0000256" key="8">
    <source>
        <dbReference type="ARBA" id="ARBA00049103"/>
    </source>
</evidence>
<comment type="catalytic activity">
    <reaction evidence="4">
        <text>N-terminal L-methionyl-L-phenylalanyl-[protein] + acetyl-CoA = N-terminal N(alpha)-acetyl-L-methionyl-L-phenylalanyl-[protein] + CoA + H(+)</text>
        <dbReference type="Rhea" id="RHEA:50528"/>
        <dbReference type="Rhea" id="RHEA-COMP:12715"/>
        <dbReference type="Rhea" id="RHEA-COMP:12716"/>
        <dbReference type="ChEBI" id="CHEBI:15378"/>
        <dbReference type="ChEBI" id="CHEBI:57287"/>
        <dbReference type="ChEBI" id="CHEBI:57288"/>
        <dbReference type="ChEBI" id="CHEBI:133382"/>
        <dbReference type="ChEBI" id="CHEBI:133383"/>
        <dbReference type="EC" id="2.3.1.258"/>
    </reaction>
</comment>
<organism evidence="12 13">
    <name type="scientific">Caenorhabditis tropicalis</name>
    <dbReference type="NCBI Taxonomy" id="1561998"/>
    <lineage>
        <taxon>Eukaryota</taxon>
        <taxon>Metazoa</taxon>
        <taxon>Ecdysozoa</taxon>
        <taxon>Nematoda</taxon>
        <taxon>Chromadorea</taxon>
        <taxon>Rhabditida</taxon>
        <taxon>Rhabditina</taxon>
        <taxon>Rhabditomorpha</taxon>
        <taxon>Rhabditoidea</taxon>
        <taxon>Rhabditidae</taxon>
        <taxon>Peloderinae</taxon>
        <taxon>Caenorhabditis</taxon>
    </lineage>
</organism>
<evidence type="ECO:0000259" key="11">
    <source>
        <dbReference type="PROSITE" id="PS51186"/>
    </source>
</evidence>
<evidence type="ECO:0000256" key="4">
    <source>
        <dbReference type="ARBA" id="ARBA00048490"/>
    </source>
</evidence>
<feature type="compositionally biased region" description="Polar residues" evidence="10">
    <location>
        <begin position="29"/>
        <end position="40"/>
    </location>
</feature>
<evidence type="ECO:0000256" key="7">
    <source>
        <dbReference type="ARBA" id="ARBA00049002"/>
    </source>
</evidence>
<evidence type="ECO:0000256" key="5">
    <source>
        <dbReference type="ARBA" id="ARBA00048618"/>
    </source>
</evidence>
<dbReference type="AlphaFoldDB" id="A0A1I7TC31"/>
<comment type="catalytic activity">
    <reaction evidence="9">
        <text>N-terminal L-methionyl-L-threonyl-[protein] + acetyl-CoA = N-terminal N(alpha)-acetyl-L-methionyl-L-threonyl-[protein] + CoA + H(+)</text>
        <dbReference type="Rhea" id="RHEA:50576"/>
        <dbReference type="Rhea" id="RHEA-COMP:12732"/>
        <dbReference type="Rhea" id="RHEA-COMP:12733"/>
        <dbReference type="ChEBI" id="CHEBI:15378"/>
        <dbReference type="ChEBI" id="CHEBI:57287"/>
        <dbReference type="ChEBI" id="CHEBI:57288"/>
        <dbReference type="ChEBI" id="CHEBI:133404"/>
        <dbReference type="ChEBI" id="CHEBI:133405"/>
        <dbReference type="EC" id="2.3.1.258"/>
    </reaction>
</comment>
<protein>
    <recommendedName>
        <fullName evidence="1">N-terminal methionine N(alpha)-acetyltransferase NatE</fullName>
        <ecNumber evidence="1">2.3.1.258</ecNumber>
    </recommendedName>
</protein>
<keyword evidence="12" id="KW-1185">Reference proteome</keyword>
<dbReference type="eggNOG" id="KOG3138">
    <property type="taxonomic scope" value="Eukaryota"/>
</dbReference>
<dbReference type="Proteomes" id="UP000095282">
    <property type="component" value="Unplaced"/>
</dbReference>
<comment type="catalytic activity">
    <reaction evidence="6">
        <text>N-terminal L-methionyl-L-valyl-[protein] + acetyl-CoA = N-terminal N(alpha)-acetyl-L-methionyl-L-valyl-[protein] + CoA + H(+)</text>
        <dbReference type="Rhea" id="RHEA:50572"/>
        <dbReference type="Rhea" id="RHEA-COMP:12730"/>
        <dbReference type="Rhea" id="RHEA-COMP:12731"/>
        <dbReference type="ChEBI" id="CHEBI:15378"/>
        <dbReference type="ChEBI" id="CHEBI:57287"/>
        <dbReference type="ChEBI" id="CHEBI:57288"/>
        <dbReference type="ChEBI" id="CHEBI:133402"/>
        <dbReference type="ChEBI" id="CHEBI:133403"/>
        <dbReference type="EC" id="2.3.1.258"/>
    </reaction>
</comment>
<proteinExistence type="predicted"/>
<dbReference type="GO" id="GO:0120518">
    <property type="term" value="F:protein N-terminal-methionine acetyltransferase activity"/>
    <property type="evidence" value="ECO:0007669"/>
    <property type="project" value="UniProtKB-EC"/>
</dbReference>
<accession>A0A1I7TC31</accession>
<comment type="catalytic activity">
    <reaction evidence="2">
        <text>N-terminal L-methionyl-L-seryl-[protein] + acetyl-CoA = N-terminal N(alpha)-acetyl-L-methionyl-L-seryl-[protein] + CoA + H(+)</text>
        <dbReference type="Rhea" id="RHEA:50568"/>
        <dbReference type="Rhea" id="RHEA-COMP:12728"/>
        <dbReference type="Rhea" id="RHEA-COMP:12729"/>
        <dbReference type="ChEBI" id="CHEBI:15378"/>
        <dbReference type="ChEBI" id="CHEBI:57287"/>
        <dbReference type="ChEBI" id="CHEBI:57288"/>
        <dbReference type="ChEBI" id="CHEBI:133400"/>
        <dbReference type="ChEBI" id="CHEBI:133401"/>
        <dbReference type="EC" id="2.3.1.258"/>
    </reaction>
</comment>
<name>A0A1I7TC31_9PELO</name>
<dbReference type="PANTHER" id="PTHR42919">
    <property type="entry name" value="N-ALPHA-ACETYLTRANSFERASE"/>
    <property type="match status" value="1"/>
</dbReference>
<dbReference type="WBParaSite" id="Csp11.Scaffold577.g4488.t1">
    <property type="protein sequence ID" value="Csp11.Scaffold577.g4488.t1"/>
    <property type="gene ID" value="Csp11.Scaffold577.g4488"/>
</dbReference>
<evidence type="ECO:0000313" key="13">
    <source>
        <dbReference type="WBParaSite" id="Csp11.Scaffold577.g4488.t1"/>
    </source>
</evidence>
<evidence type="ECO:0000313" key="12">
    <source>
        <dbReference type="Proteomes" id="UP000095282"/>
    </source>
</evidence>